<keyword evidence="2" id="KW-1185">Reference proteome</keyword>
<evidence type="ECO:0000313" key="1">
    <source>
        <dbReference type="EMBL" id="KAJ8107676.1"/>
    </source>
</evidence>
<accession>A0ACC2HX45</accession>
<name>A0ACC2HX45_9PLEO</name>
<dbReference type="EMBL" id="JAPHNI010000879">
    <property type="protein sequence ID" value="KAJ8107676.1"/>
    <property type="molecule type" value="Genomic_DNA"/>
</dbReference>
<organism evidence="1 2">
    <name type="scientific">Boeremia exigua</name>
    <dbReference type="NCBI Taxonomy" id="749465"/>
    <lineage>
        <taxon>Eukaryota</taxon>
        <taxon>Fungi</taxon>
        <taxon>Dikarya</taxon>
        <taxon>Ascomycota</taxon>
        <taxon>Pezizomycotina</taxon>
        <taxon>Dothideomycetes</taxon>
        <taxon>Pleosporomycetidae</taxon>
        <taxon>Pleosporales</taxon>
        <taxon>Pleosporineae</taxon>
        <taxon>Didymellaceae</taxon>
        <taxon>Boeremia</taxon>
    </lineage>
</organism>
<dbReference type="Proteomes" id="UP001153331">
    <property type="component" value="Unassembled WGS sequence"/>
</dbReference>
<protein>
    <submittedName>
        <fullName evidence="1">Uncharacterized protein</fullName>
    </submittedName>
</protein>
<reference evidence="1" key="1">
    <citation type="submission" date="2022-11" db="EMBL/GenBank/DDBJ databases">
        <title>Genome Sequence of Boeremia exigua.</title>
        <authorList>
            <person name="Buettner E."/>
        </authorList>
    </citation>
    <scope>NUCLEOTIDE SEQUENCE</scope>
    <source>
        <strain evidence="1">CU02</strain>
    </source>
</reference>
<gene>
    <name evidence="1" type="ORF">OPT61_g8704</name>
</gene>
<sequence length="720" mass="80263">MRLAYKPLQSPRKPSQYLYQPDRAPPASGPLCAAAQLVTVGLLLLDLVAKHVEATYQLHHAPLLNAYILSFGILALAILYPYGNLSAVDAYFFGVSASTESGLNTVDVKALKTYQQVFIYIVPIITNLGFVNVVVVVVRLRWFSKRFKDIAVKSSQLHQERQKQAVAIGAGTRDLESGLTGETILPRRALPTLGNADEQLPASELLKETLPHISFAPNPRREETASKGVYIPGPRERDGQINEPQPADEDEDAIKPERPIASSSRARDRSRSLTRRMSRTRSFSKATSMDRAVSSIFVLGRTPSRTSDVKPRISEQVDLSSMSYEELGGVEYSALKVLLKIVSGYFCGLHILGVVFLLPWIWLANPKYKEYLASQGQGNTWWAFYSSQTMISNLGFTLTPDSMISFRDAVWPMLSMSFLALAGNTCYPIFLRLIIWTMHKFAPETSSLKLSLQFLLDHPRRCYTLLFSSTATWTLGAILFALNFIDTLLIITLDLDNPEVSSLPAGPRIAAALYQSVSARHTGTATFNLANVNPAIQFSLMVMMYISVYPIAMAIRYSSDYDERSVGLYADDEAVDERKGSKTYLVSHMRNQLSFDLWYVFLGVFCICAAESKRIMNPEDPAFSVFSVFFEVVSAYGNVGLSLGYPTNLTSLSGHFTLFSKLVVCAMMIRGRHRGLPYALDRAITLPIDRSGESEVLYKDDADMETQGERDQRLKKQAHD</sequence>
<evidence type="ECO:0000313" key="2">
    <source>
        <dbReference type="Proteomes" id="UP001153331"/>
    </source>
</evidence>
<proteinExistence type="predicted"/>
<comment type="caution">
    <text evidence="1">The sequence shown here is derived from an EMBL/GenBank/DDBJ whole genome shotgun (WGS) entry which is preliminary data.</text>
</comment>